<dbReference type="Gene3D" id="4.10.365.10">
    <property type="entry name" value="p27"/>
    <property type="match status" value="1"/>
</dbReference>
<dbReference type="AlphaFoldDB" id="A0A9D5HPC2"/>
<dbReference type="GO" id="GO:0051726">
    <property type="term" value="P:regulation of cell cycle"/>
    <property type="evidence" value="ECO:0007669"/>
    <property type="project" value="InterPro"/>
</dbReference>
<evidence type="ECO:0000256" key="3">
    <source>
        <dbReference type="SAM" id="MobiDB-lite"/>
    </source>
</evidence>
<proteinExistence type="inferred from homology"/>
<name>A0A9D5HPC2_9LILI</name>
<dbReference type="GO" id="GO:0005634">
    <property type="term" value="C:nucleus"/>
    <property type="evidence" value="ECO:0007669"/>
    <property type="project" value="InterPro"/>
</dbReference>
<evidence type="ECO:0000259" key="4">
    <source>
        <dbReference type="Pfam" id="PF02234"/>
    </source>
</evidence>
<evidence type="ECO:0000256" key="1">
    <source>
        <dbReference type="ARBA" id="ARBA00010274"/>
    </source>
</evidence>
<evidence type="ECO:0000256" key="2">
    <source>
        <dbReference type="ARBA" id="ARBA00023013"/>
    </source>
</evidence>
<feature type="domain" description="Cyclin-dependent kinase inhibitor" evidence="4">
    <location>
        <begin position="101"/>
        <end position="144"/>
    </location>
</feature>
<dbReference type="Pfam" id="PF02234">
    <property type="entry name" value="CDI"/>
    <property type="match status" value="1"/>
</dbReference>
<evidence type="ECO:0000313" key="6">
    <source>
        <dbReference type="Proteomes" id="UP001085076"/>
    </source>
</evidence>
<comment type="caution">
    <text evidence="5">The sequence shown here is derived from an EMBL/GenBank/DDBJ whole genome shotgun (WGS) entry which is preliminary data.</text>
</comment>
<reference evidence="5" key="2">
    <citation type="journal article" date="2022" name="Hortic Res">
        <title>The genome of Dioscorea zingiberensis sheds light on the biosynthesis, origin and evolution of the medicinally important diosgenin saponins.</title>
        <authorList>
            <person name="Li Y."/>
            <person name="Tan C."/>
            <person name="Li Z."/>
            <person name="Guo J."/>
            <person name="Li S."/>
            <person name="Chen X."/>
            <person name="Wang C."/>
            <person name="Dai X."/>
            <person name="Yang H."/>
            <person name="Song W."/>
            <person name="Hou L."/>
            <person name="Xu J."/>
            <person name="Tong Z."/>
            <person name="Xu A."/>
            <person name="Yuan X."/>
            <person name="Wang W."/>
            <person name="Yang Q."/>
            <person name="Chen L."/>
            <person name="Sun Z."/>
            <person name="Wang K."/>
            <person name="Pan B."/>
            <person name="Chen J."/>
            <person name="Bao Y."/>
            <person name="Liu F."/>
            <person name="Qi X."/>
            <person name="Gang D.R."/>
            <person name="Wen J."/>
            <person name="Li J."/>
        </authorList>
    </citation>
    <scope>NUCLEOTIDE SEQUENCE</scope>
    <source>
        <strain evidence="5">Dzin_1.0</strain>
    </source>
</reference>
<dbReference type="InterPro" id="IPR044898">
    <property type="entry name" value="CDI_dom_sf"/>
</dbReference>
<evidence type="ECO:0000313" key="5">
    <source>
        <dbReference type="EMBL" id="KAJ0983821.1"/>
    </source>
</evidence>
<organism evidence="5 6">
    <name type="scientific">Dioscorea zingiberensis</name>
    <dbReference type="NCBI Taxonomy" id="325984"/>
    <lineage>
        <taxon>Eukaryota</taxon>
        <taxon>Viridiplantae</taxon>
        <taxon>Streptophyta</taxon>
        <taxon>Embryophyta</taxon>
        <taxon>Tracheophyta</taxon>
        <taxon>Spermatophyta</taxon>
        <taxon>Magnoliopsida</taxon>
        <taxon>Liliopsida</taxon>
        <taxon>Dioscoreales</taxon>
        <taxon>Dioscoreaceae</taxon>
        <taxon>Dioscorea</taxon>
    </lineage>
</organism>
<dbReference type="InterPro" id="IPR044275">
    <property type="entry name" value="KRP"/>
</dbReference>
<sequence length="146" mass="16581">MRTKVSPLSLRAAASLKRRKAIAALAVQEVIQIPYMKLRSRSLVMTHQVPRSSPSSRRRSPERMEESIGLPPRLHLFDSNPECNTKRSDSRDESTKAGITPPAAEIEGFFAAAEREEQQRFAAKYNYNVVDDVPLNGRYEWVRVDP</sequence>
<keyword evidence="6" id="KW-1185">Reference proteome</keyword>
<gene>
    <name evidence="5" type="ORF">J5N97_002177</name>
</gene>
<comment type="similarity">
    <text evidence="1">Belongs to the CDI family. ICK/KRP subfamily.</text>
</comment>
<reference evidence="5" key="1">
    <citation type="submission" date="2021-03" db="EMBL/GenBank/DDBJ databases">
        <authorList>
            <person name="Li Z."/>
            <person name="Yang C."/>
        </authorList>
    </citation>
    <scope>NUCLEOTIDE SEQUENCE</scope>
    <source>
        <strain evidence="5">Dzin_1.0</strain>
        <tissue evidence="5">Leaf</tissue>
    </source>
</reference>
<accession>A0A9D5HPC2</accession>
<feature type="compositionally biased region" description="Basic and acidic residues" evidence="3">
    <location>
        <begin position="84"/>
        <end position="95"/>
    </location>
</feature>
<dbReference type="InterPro" id="IPR003175">
    <property type="entry name" value="CDI_dom"/>
</dbReference>
<dbReference type="PANTHER" id="PTHR46776">
    <property type="entry name" value="CYCLIN-DEPENDENT KINASE INHIBITOR 4-RELATED"/>
    <property type="match status" value="1"/>
</dbReference>
<dbReference type="EMBL" id="JAGGNH010000001">
    <property type="protein sequence ID" value="KAJ0983821.1"/>
    <property type="molecule type" value="Genomic_DNA"/>
</dbReference>
<dbReference type="GO" id="GO:0004861">
    <property type="term" value="F:cyclin-dependent protein serine/threonine kinase inhibitor activity"/>
    <property type="evidence" value="ECO:0007669"/>
    <property type="project" value="InterPro"/>
</dbReference>
<protein>
    <recommendedName>
        <fullName evidence="4">Cyclin-dependent kinase inhibitor domain-containing protein</fullName>
    </recommendedName>
</protein>
<dbReference type="OrthoDB" id="9940972at2759"/>
<dbReference type="Proteomes" id="UP001085076">
    <property type="component" value="Miscellaneous, Linkage group lg01"/>
</dbReference>
<feature type="region of interest" description="Disordered" evidence="3">
    <location>
        <begin position="45"/>
        <end position="100"/>
    </location>
</feature>
<keyword evidence="2" id="KW-0649">Protein kinase inhibitor</keyword>